<gene>
    <name evidence="1" type="ORF">XELAEV_18025374mg</name>
</gene>
<accession>A0A974CZD1</accession>
<organism evidence="1 2">
    <name type="scientific">Xenopus laevis</name>
    <name type="common">African clawed frog</name>
    <dbReference type="NCBI Taxonomy" id="8355"/>
    <lineage>
        <taxon>Eukaryota</taxon>
        <taxon>Metazoa</taxon>
        <taxon>Chordata</taxon>
        <taxon>Craniata</taxon>
        <taxon>Vertebrata</taxon>
        <taxon>Euteleostomi</taxon>
        <taxon>Amphibia</taxon>
        <taxon>Batrachia</taxon>
        <taxon>Anura</taxon>
        <taxon>Pipoidea</taxon>
        <taxon>Pipidae</taxon>
        <taxon>Xenopodinae</taxon>
        <taxon>Xenopus</taxon>
        <taxon>Xenopus</taxon>
    </lineage>
</organism>
<evidence type="ECO:0000313" key="1">
    <source>
        <dbReference type="EMBL" id="OCT82839.1"/>
    </source>
</evidence>
<sequence>MHYSSTKSSLHKRPPRFLHFKIVLFKKTDINMHKYQQCLPHYSIKQRKKIYKKEIKKKKKNSVTCFQLKFKRENTIHYPFKMPSAETCMKQSFC</sequence>
<protein>
    <submittedName>
        <fullName evidence="1">Uncharacterized protein</fullName>
    </submittedName>
</protein>
<reference evidence="2" key="1">
    <citation type="journal article" date="2016" name="Nature">
        <title>Genome evolution in the allotetraploid frog Xenopus laevis.</title>
        <authorList>
            <person name="Session A.M."/>
            <person name="Uno Y."/>
            <person name="Kwon T."/>
            <person name="Chapman J.A."/>
            <person name="Toyoda A."/>
            <person name="Takahashi S."/>
            <person name="Fukui A."/>
            <person name="Hikosaka A."/>
            <person name="Suzuki A."/>
            <person name="Kondo M."/>
            <person name="van Heeringen S.J."/>
            <person name="Quigley I."/>
            <person name="Heinz S."/>
            <person name="Ogino H."/>
            <person name="Ochi H."/>
            <person name="Hellsten U."/>
            <person name="Lyons J.B."/>
            <person name="Simakov O."/>
            <person name="Putnam N."/>
            <person name="Stites J."/>
            <person name="Kuroki Y."/>
            <person name="Tanaka T."/>
            <person name="Michiue T."/>
            <person name="Watanabe M."/>
            <person name="Bogdanovic O."/>
            <person name="Lister R."/>
            <person name="Georgiou G."/>
            <person name="Paranjpe S.S."/>
            <person name="van Kruijsbergen I."/>
            <person name="Shu S."/>
            <person name="Carlson J."/>
            <person name="Kinoshita T."/>
            <person name="Ohta Y."/>
            <person name="Mawaribuchi S."/>
            <person name="Jenkins J."/>
            <person name="Grimwood J."/>
            <person name="Schmutz J."/>
            <person name="Mitros T."/>
            <person name="Mozaffari S.V."/>
            <person name="Suzuki Y."/>
            <person name="Haramoto Y."/>
            <person name="Yamamoto T.S."/>
            <person name="Takagi C."/>
            <person name="Heald R."/>
            <person name="Miller K."/>
            <person name="Haudenschild C."/>
            <person name="Kitzman J."/>
            <person name="Nakayama T."/>
            <person name="Izutsu Y."/>
            <person name="Robert J."/>
            <person name="Fortriede J."/>
            <person name="Burns K."/>
            <person name="Lotay V."/>
            <person name="Karimi K."/>
            <person name="Yasuoka Y."/>
            <person name="Dichmann D.S."/>
            <person name="Flajnik M.F."/>
            <person name="Houston D.W."/>
            <person name="Shendure J."/>
            <person name="DuPasquier L."/>
            <person name="Vize P.D."/>
            <person name="Zorn A.M."/>
            <person name="Ito M."/>
            <person name="Marcotte E.M."/>
            <person name="Wallingford J.B."/>
            <person name="Ito Y."/>
            <person name="Asashima M."/>
            <person name="Ueno N."/>
            <person name="Matsuda Y."/>
            <person name="Veenstra G.J."/>
            <person name="Fujiyama A."/>
            <person name="Harland R.M."/>
            <person name="Taira M."/>
            <person name="Rokhsar D.S."/>
        </authorList>
    </citation>
    <scope>NUCLEOTIDE SEQUENCE [LARGE SCALE GENOMIC DNA]</scope>
    <source>
        <strain evidence="2">J</strain>
    </source>
</reference>
<dbReference type="EMBL" id="CM004473">
    <property type="protein sequence ID" value="OCT82839.1"/>
    <property type="molecule type" value="Genomic_DNA"/>
</dbReference>
<name>A0A974CZD1_XENLA</name>
<evidence type="ECO:0000313" key="2">
    <source>
        <dbReference type="Proteomes" id="UP000694892"/>
    </source>
</evidence>
<dbReference type="AlphaFoldDB" id="A0A974CZD1"/>
<proteinExistence type="predicted"/>
<dbReference type="Proteomes" id="UP000694892">
    <property type="component" value="Chromosome 4S"/>
</dbReference>